<dbReference type="GO" id="GO:0003746">
    <property type="term" value="F:translation elongation factor activity"/>
    <property type="evidence" value="ECO:0007669"/>
    <property type="project" value="UniProtKB-UniRule"/>
</dbReference>
<dbReference type="GO" id="GO:0005739">
    <property type="term" value="C:mitochondrion"/>
    <property type="evidence" value="ECO:0007669"/>
    <property type="project" value="UniProtKB-SubCell"/>
</dbReference>
<evidence type="ECO:0000256" key="5">
    <source>
        <dbReference type="ARBA" id="ARBA00022737"/>
    </source>
</evidence>
<feature type="region of interest" description="Disordered" evidence="14">
    <location>
        <begin position="422"/>
        <end position="539"/>
    </location>
</feature>
<comment type="subunit">
    <text evidence="11">Component of the chloroplast ribosome 30S and 70S subunits, as well as polysomes.</text>
</comment>
<comment type="subunit">
    <text evidence="9">Associates transiently with chloroplast polysomes.</text>
</comment>
<feature type="compositionally biased region" description="Basic and acidic residues" evidence="14">
    <location>
        <begin position="789"/>
        <end position="799"/>
    </location>
</feature>
<dbReference type="Gene3D" id="1.10.8.10">
    <property type="entry name" value="DNA helicase RuvA subunit, C-terminal domain"/>
    <property type="match status" value="2"/>
</dbReference>
<dbReference type="Pfam" id="PF00889">
    <property type="entry name" value="EF_TS"/>
    <property type="match status" value="2"/>
</dbReference>
<feature type="region of interest" description="Disordered" evidence="14">
    <location>
        <begin position="776"/>
        <end position="804"/>
    </location>
</feature>
<dbReference type="EMBL" id="JAKUCV010003177">
    <property type="protein sequence ID" value="KAJ4839888.1"/>
    <property type="molecule type" value="Genomic_DNA"/>
</dbReference>
<feature type="compositionally biased region" description="Basic and acidic residues" evidence="14">
    <location>
        <begin position="514"/>
        <end position="528"/>
    </location>
</feature>
<protein>
    <recommendedName>
        <fullName evidence="12">Elongation factor Ts, mitochondrial</fullName>
        <shortName evidence="12">EF-Ts</shortName>
        <shortName evidence="12">EF-TsMt</shortName>
    </recommendedName>
</protein>
<dbReference type="FunFam" id="2.40.50.140:FF:000051">
    <property type="entry name" value="RNA-binding transcriptional accessory protein"/>
    <property type="match status" value="1"/>
</dbReference>
<feature type="domain" description="S1 motif" evidence="15">
    <location>
        <begin position="251"/>
        <end position="315"/>
    </location>
</feature>
<dbReference type="Gene3D" id="1.10.286.20">
    <property type="match status" value="2"/>
</dbReference>
<evidence type="ECO:0000256" key="10">
    <source>
        <dbReference type="ARBA" id="ARBA00065253"/>
    </source>
</evidence>
<dbReference type="GO" id="GO:0070125">
    <property type="term" value="P:mitochondrial translational elongation"/>
    <property type="evidence" value="ECO:0007669"/>
    <property type="project" value="TreeGrafter"/>
</dbReference>
<comment type="similarity">
    <text evidence="2 12 13">Belongs to the EF-Ts family.</text>
</comment>
<reference evidence="16" key="1">
    <citation type="submission" date="2022-02" db="EMBL/GenBank/DDBJ databases">
        <authorList>
            <person name="Henning P.M."/>
            <person name="McCubbin A.G."/>
            <person name="Shore J.S."/>
        </authorList>
    </citation>
    <scope>NUCLEOTIDE SEQUENCE</scope>
    <source>
        <strain evidence="16">F60SS</strain>
        <tissue evidence="16">Leaves</tissue>
    </source>
</reference>
<dbReference type="InterPro" id="IPR009060">
    <property type="entry name" value="UBA-like_sf"/>
</dbReference>
<comment type="caution">
    <text evidence="16">The sequence shown here is derived from an EMBL/GenBank/DDBJ whole genome shotgun (WGS) entry which is preliminary data.</text>
</comment>
<dbReference type="Pfam" id="PF00575">
    <property type="entry name" value="S1"/>
    <property type="match status" value="2"/>
</dbReference>
<feature type="region of interest" description="Disordered" evidence="14">
    <location>
        <begin position="215"/>
        <end position="250"/>
    </location>
</feature>
<gene>
    <name evidence="12" type="primary">EFTS</name>
    <name evidence="16" type="ORF">Tsubulata_003196</name>
</gene>
<keyword evidence="17" id="KW-1185">Reference proteome</keyword>
<evidence type="ECO:0000256" key="1">
    <source>
        <dbReference type="ARBA" id="ARBA00004229"/>
    </source>
</evidence>
<dbReference type="PROSITE" id="PS50126">
    <property type="entry name" value="S1"/>
    <property type="match status" value="2"/>
</dbReference>
<dbReference type="InterPro" id="IPR001816">
    <property type="entry name" value="Transl_elong_EFTs/EF1B"/>
</dbReference>
<keyword evidence="7 12" id="KW-0648">Protein biosynthesis</keyword>
<dbReference type="GO" id="GO:0009507">
    <property type="term" value="C:chloroplast"/>
    <property type="evidence" value="ECO:0007669"/>
    <property type="project" value="UniProtKB-SubCell"/>
</dbReference>
<dbReference type="AlphaFoldDB" id="A0A9Q0FYI5"/>
<dbReference type="Gene3D" id="2.40.50.140">
    <property type="entry name" value="Nucleic acid-binding proteins"/>
    <property type="match status" value="2"/>
</dbReference>
<dbReference type="InterPro" id="IPR036402">
    <property type="entry name" value="EF-Ts_dimer_sf"/>
</dbReference>
<dbReference type="Gene3D" id="3.30.479.20">
    <property type="entry name" value="Elongation factor Ts, dimerisation domain"/>
    <property type="match status" value="2"/>
</dbReference>
<dbReference type="GO" id="GO:0003729">
    <property type="term" value="F:mRNA binding"/>
    <property type="evidence" value="ECO:0007669"/>
    <property type="project" value="UniProtKB-ARBA"/>
</dbReference>
<dbReference type="PANTHER" id="PTHR11741:SF10">
    <property type="entry name" value="POLYPROTEIN OF EF-TS, CHLOROPLASTIC"/>
    <property type="match status" value="1"/>
</dbReference>
<feature type="compositionally biased region" description="Polar residues" evidence="14">
    <location>
        <begin position="113"/>
        <end position="128"/>
    </location>
</feature>
<evidence type="ECO:0000313" key="16">
    <source>
        <dbReference type="EMBL" id="KAJ4839888.1"/>
    </source>
</evidence>
<dbReference type="HAMAP" id="MF_00050">
    <property type="entry name" value="EF_Ts"/>
    <property type="match status" value="2"/>
</dbReference>
<dbReference type="InterPro" id="IPR014039">
    <property type="entry name" value="Transl_elong_EFTs/EF1B_dimer"/>
</dbReference>
<feature type="compositionally biased region" description="Basic and acidic residues" evidence="14">
    <location>
        <begin position="131"/>
        <end position="140"/>
    </location>
</feature>
<evidence type="ECO:0000256" key="4">
    <source>
        <dbReference type="ARBA" id="ARBA00022640"/>
    </source>
</evidence>
<feature type="compositionally biased region" description="Basic and acidic residues" evidence="14">
    <location>
        <begin position="432"/>
        <end position="441"/>
    </location>
</feature>
<dbReference type="OrthoDB" id="277235at2759"/>
<evidence type="ECO:0000256" key="7">
    <source>
        <dbReference type="ARBA" id="ARBA00022917"/>
    </source>
</evidence>
<evidence type="ECO:0000256" key="6">
    <source>
        <dbReference type="ARBA" id="ARBA00022768"/>
    </source>
</evidence>
<evidence type="ECO:0000256" key="8">
    <source>
        <dbReference type="ARBA" id="ARBA00025453"/>
    </source>
</evidence>
<dbReference type="CDD" id="cd00164">
    <property type="entry name" value="S1_like"/>
    <property type="match status" value="1"/>
</dbReference>
<sequence length="1006" mass="108652">MMPVIPCSTSNFFLIPGAAFTTKKNSSLRSGCLSRKTGKHSISSQKLVLPLPTSVLLLKCSRHSALLHRSVVHIVAATGSDVAVEETDSQLAGEVSAGALESSTDAIEAVKSSAESDASPPAQSIQSRSSRKSEMPPVKNEDLVPGATFIGKVVSIQPFGAFVDFGAFTNGLVHVSRLSDEFVQDVADVVSVGEEVEVTVIEANTETGRISLTMRDTDDISNLQQQKDPPATATGDKQKPDEGTSSKFSVGQELEGTIKNITNSGAFVSLPGDEEGFVPTPEGSAGGLRKKLEIGQEVSVQVTRVVGQQVTLTIITFGADQDNSGEDEEYFSPSHHVGTNAFVQAFRKHIEIASFLDEREKAATIAQEQTNAVKIEEQVTQTETVSDIAEVKEQAASSVEGPLAVPASVDKKVDNDETFLKEDTVGANVTNDKVEPERIEAELSPSKNDLQTETQNAENDLSSAAPVEDEAVGSSPEENGNITDGVKNLENLEASGEPNDVQPLSLESQVNEEVTEKQVDTAKDEVKIETSSVDTTSASEIQDGKVESAPAENGNIGDSQGQNVTISPALVKQLREETGAGMMDCKKALSETGGDIVKAQEFLRKKGLASAEKKASRATSEGRIGSYIHDSRIGVLVEVNCETDFVSRGDIFKELVDDIAMQVAACPQVQYLGTEDIPEDLVNKEKEIEMQKEDLSSKPEQIRSKIVEGRIRKRLEELALLEQPYIKNDKLVVKDWVKQTIATIGENIKVKRFVRYNLGEGLEKKSHDFAAEVAAQTAAKSPVSPAKEQSPEAEAKETAPKPPAVTVSPALVKQLREETGAGMMDCKKALAETGGDLGKAQEYLRKKGLSAADKKSSRLAAEGRIGSYIHDSRIGVMIEVNCETDFVGRSEKFKELVDDLAMQVAACPQVQFVSIEDIGESIMQKEKEIEMQREDLQSKPENIREKIVEGRVSKRLGELALLEQPFIRDDSLLVKDLVKQTVAALGENIKVRRFVRFTLGEVAGDA</sequence>
<dbReference type="PANTHER" id="PTHR11741">
    <property type="entry name" value="ELONGATION FACTOR TS"/>
    <property type="match status" value="1"/>
</dbReference>
<evidence type="ECO:0000256" key="3">
    <source>
        <dbReference type="ARBA" id="ARBA00022528"/>
    </source>
</evidence>
<dbReference type="InterPro" id="IPR003029">
    <property type="entry name" value="S1_domain"/>
</dbReference>
<dbReference type="CDD" id="cd14275">
    <property type="entry name" value="UBA_EF-Ts"/>
    <property type="match status" value="2"/>
</dbReference>
<evidence type="ECO:0000256" key="14">
    <source>
        <dbReference type="SAM" id="MobiDB-lite"/>
    </source>
</evidence>
<dbReference type="Proteomes" id="UP001141552">
    <property type="component" value="Unassembled WGS sequence"/>
</dbReference>
<dbReference type="SUPFAM" id="SSF54713">
    <property type="entry name" value="Elongation factor Ts (EF-Ts), dimerisation domain"/>
    <property type="match status" value="2"/>
</dbReference>
<comment type="subcellular location">
    <subcellularLocation>
        <location evidence="12">Mitochondrion</location>
    </subcellularLocation>
    <subcellularLocation>
        <location evidence="1">Plastid</location>
        <location evidence="1">Chloroplast</location>
    </subcellularLocation>
</comment>
<evidence type="ECO:0000256" key="11">
    <source>
        <dbReference type="ARBA" id="ARBA00065880"/>
    </source>
</evidence>
<dbReference type="SUPFAM" id="SSF46934">
    <property type="entry name" value="UBA-like"/>
    <property type="match status" value="2"/>
</dbReference>
<feature type="compositionally biased region" description="Polar residues" evidence="14">
    <location>
        <begin position="445"/>
        <end position="462"/>
    </location>
</feature>
<comment type="function">
    <text evidence="8 12 13">Associates with the EF-Tu.GDP complex and induces the exchange of GDP to GTP. It remains bound to the aminoacyl-tRNA.EF-Tu.GTP complex up to the GTP hydrolysis stage on the ribosome.</text>
</comment>
<dbReference type="FunFam" id="1.10.8.10:FF:000001">
    <property type="entry name" value="Elongation factor Ts"/>
    <property type="match status" value="2"/>
</dbReference>
<dbReference type="SMART" id="SM00316">
    <property type="entry name" value="S1"/>
    <property type="match status" value="2"/>
</dbReference>
<comment type="subunit">
    <text evidence="10">Component of the chloroplast ribosome 70S subunit, and at low levels, present in polysomes.</text>
</comment>
<dbReference type="InterPro" id="IPR012340">
    <property type="entry name" value="NA-bd_OB-fold"/>
</dbReference>
<keyword evidence="6 12" id="KW-0251">Elongation factor</keyword>
<keyword evidence="4" id="KW-0934">Plastid</keyword>
<feature type="region of interest" description="Disordered" evidence="14">
    <location>
        <begin position="110"/>
        <end position="140"/>
    </location>
</feature>
<evidence type="ECO:0000259" key="15">
    <source>
        <dbReference type="PROSITE" id="PS50126"/>
    </source>
</evidence>
<keyword evidence="12" id="KW-0496">Mitochondrion</keyword>
<keyword evidence="3" id="KW-0150">Chloroplast</keyword>
<evidence type="ECO:0000256" key="12">
    <source>
        <dbReference type="HAMAP-Rule" id="MF_03135"/>
    </source>
</evidence>
<dbReference type="FunFam" id="1.10.286.20:FF:000001">
    <property type="entry name" value="Elongation factor Ts"/>
    <property type="match status" value="2"/>
</dbReference>
<evidence type="ECO:0000256" key="9">
    <source>
        <dbReference type="ARBA" id="ARBA00063456"/>
    </source>
</evidence>
<dbReference type="InterPro" id="IPR018101">
    <property type="entry name" value="Transl_elong_Ts_CS"/>
</dbReference>
<name>A0A9Q0FYI5_9ROSI</name>
<reference evidence="16" key="2">
    <citation type="journal article" date="2023" name="Plants (Basel)">
        <title>Annotation of the Turnera subulata (Passifloraceae) Draft Genome Reveals the S-Locus Evolved after the Divergence of Turneroideae from Passifloroideae in a Stepwise Manner.</title>
        <authorList>
            <person name="Henning P.M."/>
            <person name="Roalson E.H."/>
            <person name="Mir W."/>
            <person name="McCubbin A.G."/>
            <person name="Shore J.S."/>
        </authorList>
    </citation>
    <scope>NUCLEOTIDE SEQUENCE</scope>
    <source>
        <strain evidence="16">F60SS</strain>
    </source>
</reference>
<organism evidence="16 17">
    <name type="scientific">Turnera subulata</name>
    <dbReference type="NCBI Taxonomy" id="218843"/>
    <lineage>
        <taxon>Eukaryota</taxon>
        <taxon>Viridiplantae</taxon>
        <taxon>Streptophyta</taxon>
        <taxon>Embryophyta</taxon>
        <taxon>Tracheophyta</taxon>
        <taxon>Spermatophyta</taxon>
        <taxon>Magnoliopsida</taxon>
        <taxon>eudicotyledons</taxon>
        <taxon>Gunneridae</taxon>
        <taxon>Pentapetalae</taxon>
        <taxon>rosids</taxon>
        <taxon>fabids</taxon>
        <taxon>Malpighiales</taxon>
        <taxon>Passifloraceae</taxon>
        <taxon>Turnera</taxon>
    </lineage>
</organism>
<accession>A0A9Q0FYI5</accession>
<proteinExistence type="inferred from homology"/>
<evidence type="ECO:0000256" key="2">
    <source>
        <dbReference type="ARBA" id="ARBA00005532"/>
    </source>
</evidence>
<dbReference type="NCBIfam" id="TIGR00116">
    <property type="entry name" value="tsf"/>
    <property type="match status" value="3"/>
</dbReference>
<feature type="domain" description="S1 motif" evidence="15">
    <location>
        <begin position="146"/>
        <end position="215"/>
    </location>
</feature>
<dbReference type="PROSITE" id="PS01126">
    <property type="entry name" value="EF_TS_1"/>
    <property type="match status" value="2"/>
</dbReference>
<feature type="compositionally biased region" description="Polar residues" evidence="14">
    <location>
        <begin position="529"/>
        <end position="539"/>
    </location>
</feature>
<dbReference type="PROSITE" id="PS01127">
    <property type="entry name" value="EF_TS_2"/>
    <property type="match status" value="1"/>
</dbReference>
<keyword evidence="5" id="KW-0677">Repeat</keyword>
<dbReference type="SUPFAM" id="SSF50249">
    <property type="entry name" value="Nucleic acid-binding proteins"/>
    <property type="match status" value="2"/>
</dbReference>
<evidence type="ECO:0000256" key="13">
    <source>
        <dbReference type="RuleBase" id="RU000642"/>
    </source>
</evidence>
<evidence type="ECO:0000313" key="17">
    <source>
        <dbReference type="Proteomes" id="UP001141552"/>
    </source>
</evidence>